<feature type="chain" id="PRO_5012304986" evidence="3">
    <location>
        <begin position="21"/>
        <end position="399"/>
    </location>
</feature>
<evidence type="ECO:0000313" key="6">
    <source>
        <dbReference type="Proteomes" id="UP000192491"/>
    </source>
</evidence>
<feature type="compositionally biased region" description="Basic and acidic residues" evidence="2">
    <location>
        <begin position="199"/>
        <end position="210"/>
    </location>
</feature>
<feature type="region of interest" description="Disordered" evidence="2">
    <location>
        <begin position="177"/>
        <end position="210"/>
    </location>
</feature>
<sequence>MKLYSFLALLLLLAAGLANAADPKRQQQVQQEIQQLASSLNAAQSTSDALQDEVTRTEKKLDEVSQRLYQTEKKIEDTQLRLQATNDKKLKQETELNTQRAGLAQQLQALYSAGEESHLRLLLRQDDPSDISRTMRYFEYMNKSRVKRIQSIQKALAELQTLRTAIDKDRQYLQNLEQTQERDKAELTQTLTERTNSMKKMDGDARSKQKRLEKLRAEDASLAEIIDRLSNAEKKPAEAEPKTEKETAKADEKKPSPTATPIKTRFTPDKAFSSLKGALSWPIAGKIIHPYDSAKNEKQRWRGVVIAAPGGTKVKAVARGRVLFSGWMNTYGHMIIIEHDSNYISLYGYNRAVYKKEGAIVNANETIAAVGSSGGQSRDGLYFEIRQGKTPQNPARWCR</sequence>
<dbReference type="InterPro" id="IPR050570">
    <property type="entry name" value="Cell_wall_metabolism_enzyme"/>
</dbReference>
<gene>
    <name evidence="5" type="ORF">BWK73_20560</name>
</gene>
<accession>A0A1Y1QPA1</accession>
<dbReference type="FunFam" id="2.70.70.10:FF:000003">
    <property type="entry name" value="Murein hydrolase activator EnvC"/>
    <property type="match status" value="1"/>
</dbReference>
<protein>
    <submittedName>
        <fullName evidence="5">Peptidase M23</fullName>
    </submittedName>
</protein>
<name>A0A1Y1QPA1_9GAMM</name>
<dbReference type="CDD" id="cd12797">
    <property type="entry name" value="M23_peptidase"/>
    <property type="match status" value="1"/>
</dbReference>
<reference evidence="5 6" key="1">
    <citation type="submission" date="2017-01" db="EMBL/GenBank/DDBJ databases">
        <title>Novel large sulfur bacteria in the metagenomes of groundwater-fed chemosynthetic microbial mats in the Lake Huron basin.</title>
        <authorList>
            <person name="Sharrar A.M."/>
            <person name="Flood B.E."/>
            <person name="Bailey J.V."/>
            <person name="Jones D.S."/>
            <person name="Biddanda B."/>
            <person name="Ruberg S.A."/>
            <person name="Marcus D.N."/>
            <person name="Dick G.J."/>
        </authorList>
    </citation>
    <scope>NUCLEOTIDE SEQUENCE [LARGE SCALE GENOMIC DNA]</scope>
    <source>
        <strain evidence="5">A8</strain>
    </source>
</reference>
<dbReference type="PANTHER" id="PTHR21666:SF270">
    <property type="entry name" value="MUREIN HYDROLASE ACTIVATOR ENVC"/>
    <property type="match status" value="1"/>
</dbReference>
<keyword evidence="1" id="KW-0175">Coiled coil</keyword>
<evidence type="ECO:0000259" key="4">
    <source>
        <dbReference type="PROSITE" id="PS50909"/>
    </source>
</evidence>
<dbReference type="GO" id="GO:0043130">
    <property type="term" value="F:ubiquitin binding"/>
    <property type="evidence" value="ECO:0007669"/>
    <property type="project" value="InterPro"/>
</dbReference>
<dbReference type="GO" id="GO:0035091">
    <property type="term" value="F:phosphatidylinositol binding"/>
    <property type="evidence" value="ECO:0007669"/>
    <property type="project" value="InterPro"/>
</dbReference>
<evidence type="ECO:0000313" key="5">
    <source>
        <dbReference type="EMBL" id="OQX10344.1"/>
    </source>
</evidence>
<dbReference type="Pfam" id="PF01551">
    <property type="entry name" value="Peptidase_M23"/>
    <property type="match status" value="1"/>
</dbReference>
<keyword evidence="3" id="KW-0732">Signal</keyword>
<dbReference type="PANTHER" id="PTHR21666">
    <property type="entry name" value="PEPTIDASE-RELATED"/>
    <property type="match status" value="1"/>
</dbReference>
<feature type="compositionally biased region" description="Basic and acidic residues" evidence="2">
    <location>
        <begin position="227"/>
        <end position="255"/>
    </location>
</feature>
<feature type="signal peptide" evidence="3">
    <location>
        <begin position="1"/>
        <end position="20"/>
    </location>
</feature>
<feature type="domain" description="GAT" evidence="4">
    <location>
        <begin position="112"/>
        <end position="238"/>
    </location>
</feature>
<dbReference type="InterPro" id="IPR004152">
    <property type="entry name" value="GAT_dom"/>
</dbReference>
<dbReference type="SUPFAM" id="SSF51261">
    <property type="entry name" value="Duplicated hybrid motif"/>
    <property type="match status" value="1"/>
</dbReference>
<evidence type="ECO:0000256" key="1">
    <source>
        <dbReference type="SAM" id="Coils"/>
    </source>
</evidence>
<dbReference type="InterPro" id="IPR011055">
    <property type="entry name" value="Dup_hybrid_motif"/>
</dbReference>
<dbReference type="InterPro" id="IPR016047">
    <property type="entry name" value="M23ase_b-sheet_dom"/>
</dbReference>
<comment type="caution">
    <text evidence="5">The sequence shown here is derived from an EMBL/GenBank/DDBJ whole genome shotgun (WGS) entry which is preliminary data.</text>
</comment>
<dbReference type="Gene3D" id="2.70.70.10">
    <property type="entry name" value="Glucose Permease (Domain IIA)"/>
    <property type="match status" value="1"/>
</dbReference>
<dbReference type="AlphaFoldDB" id="A0A1Y1QPA1"/>
<dbReference type="GO" id="GO:0004222">
    <property type="term" value="F:metalloendopeptidase activity"/>
    <property type="evidence" value="ECO:0007669"/>
    <property type="project" value="TreeGrafter"/>
</dbReference>
<dbReference type="Gene3D" id="6.10.250.3150">
    <property type="match status" value="1"/>
</dbReference>
<feature type="region of interest" description="Disordered" evidence="2">
    <location>
        <begin position="227"/>
        <end position="267"/>
    </location>
</feature>
<evidence type="ECO:0000256" key="2">
    <source>
        <dbReference type="SAM" id="MobiDB-lite"/>
    </source>
</evidence>
<evidence type="ECO:0000256" key="3">
    <source>
        <dbReference type="SAM" id="SignalP"/>
    </source>
</evidence>
<dbReference type="EMBL" id="MTEJ01000115">
    <property type="protein sequence ID" value="OQX10344.1"/>
    <property type="molecule type" value="Genomic_DNA"/>
</dbReference>
<dbReference type="Proteomes" id="UP000192491">
    <property type="component" value="Unassembled WGS sequence"/>
</dbReference>
<proteinExistence type="predicted"/>
<dbReference type="PROSITE" id="PS50909">
    <property type="entry name" value="GAT"/>
    <property type="match status" value="1"/>
</dbReference>
<feature type="coiled-coil region" evidence="1">
    <location>
        <begin position="26"/>
        <end position="95"/>
    </location>
</feature>
<organism evidence="5 6">
    <name type="scientific">Thiothrix lacustris</name>
    <dbReference type="NCBI Taxonomy" id="525917"/>
    <lineage>
        <taxon>Bacteria</taxon>
        <taxon>Pseudomonadati</taxon>
        <taxon>Pseudomonadota</taxon>
        <taxon>Gammaproteobacteria</taxon>
        <taxon>Thiotrichales</taxon>
        <taxon>Thiotrichaceae</taxon>
        <taxon>Thiothrix</taxon>
    </lineage>
</organism>